<comment type="caution">
    <text evidence="1">The sequence shown here is derived from an EMBL/GenBank/DDBJ whole genome shotgun (WGS) entry which is preliminary data.</text>
</comment>
<name>A0A480ADQ3_9CYAN</name>
<dbReference type="Proteomes" id="UP000300142">
    <property type="component" value="Unassembled WGS sequence"/>
</dbReference>
<dbReference type="AlphaFoldDB" id="A0A480ADQ3"/>
<evidence type="ECO:0000313" key="2">
    <source>
        <dbReference type="Proteomes" id="UP000300142"/>
    </source>
</evidence>
<keyword evidence="2" id="KW-1185">Reference proteome</keyword>
<protein>
    <submittedName>
        <fullName evidence="1">Uncharacterized protein</fullName>
    </submittedName>
</protein>
<organism evidence="1 2">
    <name type="scientific">Sphaerospermopsis reniformis</name>
    <dbReference type="NCBI Taxonomy" id="531300"/>
    <lineage>
        <taxon>Bacteria</taxon>
        <taxon>Bacillati</taxon>
        <taxon>Cyanobacteriota</taxon>
        <taxon>Cyanophyceae</taxon>
        <taxon>Nostocales</taxon>
        <taxon>Aphanizomenonaceae</taxon>
        <taxon>Sphaerospermopsis</taxon>
    </lineage>
</organism>
<sequence length="116" mass="13463">MPVRTDTPIAENEKSTTNSHITAMDVFTQLMEFRQAADDCLCRAKDATFEMTYAILLTRNAYSLADLSLCPVFRRKWSSIYETTQDTRPQRNKLMKLYNQKIPKQERIILAGDHTE</sequence>
<gene>
    <name evidence="1" type="ORF">SR1949_54320</name>
</gene>
<dbReference type="EMBL" id="BJCE01000542">
    <property type="protein sequence ID" value="GCL40294.1"/>
    <property type="molecule type" value="Genomic_DNA"/>
</dbReference>
<accession>A0A480ADQ3</accession>
<reference evidence="2" key="1">
    <citation type="submission" date="2019-02" db="EMBL/GenBank/DDBJ databases">
        <title>Draft genome sequence of Sphaerospermopsis reniformis NIES-1949.</title>
        <authorList>
            <person name="Yamaguchi H."/>
            <person name="Suzuki S."/>
            <person name="Kawachi M."/>
        </authorList>
    </citation>
    <scope>NUCLEOTIDE SEQUENCE [LARGE SCALE GENOMIC DNA]</scope>
    <source>
        <strain evidence="2">NIES-1949</strain>
    </source>
</reference>
<proteinExistence type="predicted"/>
<evidence type="ECO:0000313" key="1">
    <source>
        <dbReference type="EMBL" id="GCL40294.1"/>
    </source>
</evidence>